<comment type="caution">
    <text evidence="1">The sequence shown here is derived from an EMBL/GenBank/DDBJ whole genome shotgun (WGS) entry which is preliminary data.</text>
</comment>
<proteinExistence type="predicted"/>
<organism evidence="1 2">
    <name type="scientific">Labeo rohita</name>
    <name type="common">Indian major carp</name>
    <name type="synonym">Cyprinus rohita</name>
    <dbReference type="NCBI Taxonomy" id="84645"/>
    <lineage>
        <taxon>Eukaryota</taxon>
        <taxon>Metazoa</taxon>
        <taxon>Chordata</taxon>
        <taxon>Craniata</taxon>
        <taxon>Vertebrata</taxon>
        <taxon>Euteleostomi</taxon>
        <taxon>Actinopterygii</taxon>
        <taxon>Neopterygii</taxon>
        <taxon>Teleostei</taxon>
        <taxon>Ostariophysi</taxon>
        <taxon>Cypriniformes</taxon>
        <taxon>Cyprinidae</taxon>
        <taxon>Labeoninae</taxon>
        <taxon>Labeonini</taxon>
        <taxon>Labeo</taxon>
    </lineage>
</organism>
<evidence type="ECO:0000313" key="2">
    <source>
        <dbReference type="Proteomes" id="UP000290572"/>
    </source>
</evidence>
<dbReference type="AlphaFoldDB" id="A0A498MMR4"/>
<dbReference type="EMBL" id="QBIY01012629">
    <property type="protein sequence ID" value="RXN20882.1"/>
    <property type="molecule type" value="Genomic_DNA"/>
</dbReference>
<keyword evidence="2" id="KW-1185">Reference proteome</keyword>
<gene>
    <name evidence="1" type="ORF">ROHU_024677</name>
</gene>
<evidence type="ECO:0000313" key="1">
    <source>
        <dbReference type="EMBL" id="RXN20882.1"/>
    </source>
</evidence>
<reference evidence="1 2" key="1">
    <citation type="submission" date="2018-03" db="EMBL/GenBank/DDBJ databases">
        <title>Draft genome sequence of Rohu Carp (Labeo rohita).</title>
        <authorList>
            <person name="Das P."/>
            <person name="Kushwaha B."/>
            <person name="Joshi C.G."/>
            <person name="Kumar D."/>
            <person name="Nagpure N.S."/>
            <person name="Sahoo L."/>
            <person name="Das S.P."/>
            <person name="Bit A."/>
            <person name="Patnaik S."/>
            <person name="Meher P.K."/>
            <person name="Jayasankar P."/>
            <person name="Koringa P.G."/>
            <person name="Patel N.V."/>
            <person name="Hinsu A.T."/>
            <person name="Kumar R."/>
            <person name="Pandey M."/>
            <person name="Agarwal S."/>
            <person name="Srivastava S."/>
            <person name="Singh M."/>
            <person name="Iquebal M.A."/>
            <person name="Jaiswal S."/>
            <person name="Angadi U.B."/>
            <person name="Kumar N."/>
            <person name="Raza M."/>
            <person name="Shah T.M."/>
            <person name="Rai A."/>
            <person name="Jena J.K."/>
        </authorList>
    </citation>
    <scope>NUCLEOTIDE SEQUENCE [LARGE SCALE GENOMIC DNA]</scope>
    <source>
        <strain evidence="1">DASCIFA01</strain>
        <tissue evidence="1">Testis</tissue>
    </source>
</reference>
<name>A0A498MMR4_LABRO</name>
<accession>A0A498MMR4</accession>
<sequence length="70" mass="7981">MEGVGASLNAKLALVCIYTLMEMYQRQIRLKMAFRSRLNGIDSNLRSRVGCDNIDNVSVRCLIPDFLRCK</sequence>
<protein>
    <submittedName>
        <fullName evidence="1">Uncharacterized protein</fullName>
    </submittedName>
</protein>
<dbReference type="Proteomes" id="UP000290572">
    <property type="component" value="Unassembled WGS sequence"/>
</dbReference>